<accession>A0ABY9Y4G6</accession>
<name>A0ABY9Y4G6_9FLAO</name>
<sequence length="228" mass="26897">MRYYLLLFTALFIFSCGKEKVIQLPEISHSDISEINDVSAAYLFYDETKKDSVELNRKNLISTTNWLVNVDKRLTLKQVIPHIQFLQEKKKNSSHKNKDAKNYYTCNDTSKKNLGFIEFTNTKYLNGKASEYLYKVSEAVEFDLNITNIDFKPNNEVRITFSKSPDLKIKTDKEHFINLIEKNNTFIKSTVYLNFNKSLLFKDYIYIKSKLMDLNLKNIQIDVKEFIY</sequence>
<organism evidence="1 2">
    <name type="scientific">Thalassobellus suaedae</name>
    <dbReference type="NCBI Taxonomy" id="3074124"/>
    <lineage>
        <taxon>Bacteria</taxon>
        <taxon>Pseudomonadati</taxon>
        <taxon>Bacteroidota</taxon>
        <taxon>Flavobacteriia</taxon>
        <taxon>Flavobacteriales</taxon>
        <taxon>Flavobacteriaceae</taxon>
        <taxon>Thalassobellus</taxon>
    </lineage>
</organism>
<protein>
    <recommendedName>
        <fullName evidence="3">Lipoprotein</fullName>
    </recommendedName>
</protein>
<keyword evidence="2" id="KW-1185">Reference proteome</keyword>
<proteinExistence type="predicted"/>
<evidence type="ECO:0008006" key="3">
    <source>
        <dbReference type="Google" id="ProtNLM"/>
    </source>
</evidence>
<dbReference type="EMBL" id="CP134536">
    <property type="protein sequence ID" value="WNH12990.1"/>
    <property type="molecule type" value="Genomic_DNA"/>
</dbReference>
<dbReference type="Proteomes" id="UP001303407">
    <property type="component" value="Chromosome"/>
</dbReference>
<evidence type="ECO:0000313" key="1">
    <source>
        <dbReference type="EMBL" id="WNH12990.1"/>
    </source>
</evidence>
<reference evidence="1 2" key="1">
    <citation type="submission" date="2023-09" db="EMBL/GenBank/DDBJ databases">
        <title>Thalassobella suaedae gen. nov., sp. nov., a marine bacterium of the family Flavobacteriaceae isolated from a halophyte Suaeda japonica.</title>
        <authorList>
            <person name="Lee S.Y."/>
            <person name="Hwang C.Y."/>
        </authorList>
    </citation>
    <scope>NUCLEOTIDE SEQUENCE [LARGE SCALE GENOMIC DNA]</scope>
    <source>
        <strain evidence="1 2">HL-DH10</strain>
    </source>
</reference>
<dbReference type="PROSITE" id="PS51257">
    <property type="entry name" value="PROKAR_LIPOPROTEIN"/>
    <property type="match status" value="1"/>
</dbReference>
<gene>
    <name evidence="1" type="ORF">RHP49_01760</name>
</gene>
<dbReference type="RefSeq" id="WP_415862970.1">
    <property type="nucleotide sequence ID" value="NZ_CP134536.1"/>
</dbReference>
<evidence type="ECO:0000313" key="2">
    <source>
        <dbReference type="Proteomes" id="UP001303407"/>
    </source>
</evidence>